<dbReference type="EMBL" id="JAACYS010000007">
    <property type="protein sequence ID" value="NCU16716.1"/>
    <property type="molecule type" value="Genomic_DNA"/>
</dbReference>
<keyword evidence="2" id="KW-1133">Transmembrane helix</keyword>
<keyword evidence="4" id="KW-1185">Reference proteome</keyword>
<keyword evidence="2" id="KW-0812">Transmembrane</keyword>
<comment type="caution">
    <text evidence="3">The sequence shown here is derived from an EMBL/GenBank/DDBJ whole genome shotgun (WGS) entry which is preliminary data.</text>
</comment>
<proteinExistence type="predicted"/>
<keyword evidence="2" id="KW-0472">Membrane</keyword>
<evidence type="ECO:0000313" key="4">
    <source>
        <dbReference type="Proteomes" id="UP000743899"/>
    </source>
</evidence>
<gene>
    <name evidence="3" type="ORF">GW534_02870</name>
</gene>
<evidence type="ECO:0000256" key="2">
    <source>
        <dbReference type="SAM" id="Phobius"/>
    </source>
</evidence>
<sequence>MVGKLDDSTKKPDAKGEDSTGKSKGGKGGKLPSTATTVYNMLGAGLGFLVVSIFLGVYAYIRKRSQIIKE</sequence>
<organism evidence="3 4">
    <name type="scientific">Pallidibacillus pasinlerensis</name>
    <dbReference type="NCBI Taxonomy" id="2703818"/>
    <lineage>
        <taxon>Bacteria</taxon>
        <taxon>Bacillati</taxon>
        <taxon>Bacillota</taxon>
        <taxon>Bacilli</taxon>
        <taxon>Bacillales</taxon>
        <taxon>Bacillaceae</taxon>
        <taxon>Pallidibacillus</taxon>
    </lineage>
</organism>
<feature type="transmembrane region" description="Helical" evidence="2">
    <location>
        <begin position="38"/>
        <end position="61"/>
    </location>
</feature>
<evidence type="ECO:0000313" key="3">
    <source>
        <dbReference type="EMBL" id="NCU16716.1"/>
    </source>
</evidence>
<dbReference type="NCBIfam" id="TIGR01167">
    <property type="entry name" value="LPXTG_anchor"/>
    <property type="match status" value="1"/>
</dbReference>
<feature type="compositionally biased region" description="Basic and acidic residues" evidence="1">
    <location>
        <begin position="1"/>
        <end position="21"/>
    </location>
</feature>
<name>A0ABX0A2H2_9BACI</name>
<evidence type="ECO:0000256" key="1">
    <source>
        <dbReference type="SAM" id="MobiDB-lite"/>
    </source>
</evidence>
<accession>A0ABX0A2H2</accession>
<feature type="region of interest" description="Disordered" evidence="1">
    <location>
        <begin position="1"/>
        <end position="32"/>
    </location>
</feature>
<dbReference type="RefSeq" id="WP_161919553.1">
    <property type="nucleotide sequence ID" value="NZ_JAACYS010000007.1"/>
</dbReference>
<reference evidence="3 4" key="1">
    <citation type="submission" date="2020-01" db="EMBL/GenBank/DDBJ databases">
        <title>A novel Bacillus sp. from Pasinler.</title>
        <authorList>
            <person name="Adiguzel A."/>
            <person name="Ay H."/>
            <person name="Baltaci M.O."/>
        </authorList>
    </citation>
    <scope>NUCLEOTIDE SEQUENCE [LARGE SCALE GENOMIC DNA]</scope>
    <source>
        <strain evidence="3 4">P1</strain>
    </source>
</reference>
<dbReference type="Proteomes" id="UP000743899">
    <property type="component" value="Unassembled WGS sequence"/>
</dbReference>
<protein>
    <submittedName>
        <fullName evidence="3">LPXTG cell wall anchor domain-containing protein</fullName>
    </submittedName>
</protein>